<dbReference type="EMBL" id="CP002158">
    <property type="protein sequence ID" value="ADL26425.1"/>
    <property type="molecule type" value="Genomic_DNA"/>
</dbReference>
<dbReference type="HOGENOM" id="CLU_209156_0_0_0"/>
<reference evidence="2" key="3">
    <citation type="submission" date="2010-08" db="EMBL/GenBank/DDBJ databases">
        <authorList>
            <person name="Durkin A.S."/>
            <person name="Nelson K.E."/>
            <person name="Morrison M."/>
            <person name="Forsberg C.W."/>
            <person name="Wilson D.B."/>
            <person name="Russell J.B."/>
            <person name="Cann I.K.O."/>
            <person name="Mackie R.I."/>
            <person name="White B.A."/>
        </authorList>
    </citation>
    <scope>NUCLEOTIDE SEQUENCE</scope>
    <source>
        <strain evidence="2">S85</strain>
    </source>
</reference>
<gene>
    <name evidence="1" type="ordered locus">Fisuc_2972</name>
    <name evidence="2" type="ordered locus">FSU_0237</name>
</gene>
<sequence length="56" mass="6649">MACANCKLRAQYDKNPKSLIGRIWRFHINFCPGWKSYIKSLSEEERIAAKEKYNLK</sequence>
<dbReference type="KEGG" id="fsc:FSU_0237"/>
<dbReference type="KEGG" id="fsu:Fisuc_2972"/>
<protein>
    <submittedName>
        <fullName evidence="2">Uncharacterized protein</fullName>
    </submittedName>
</protein>
<evidence type="ECO:0000313" key="2">
    <source>
        <dbReference type="EMBL" id="ADL26425.1"/>
    </source>
</evidence>
<proteinExistence type="predicted"/>
<dbReference type="RefSeq" id="WP_014545076.1">
    <property type="nucleotide sequence ID" value="NC_013410.1"/>
</dbReference>
<reference evidence="3" key="2">
    <citation type="submission" date="2010-08" db="EMBL/GenBank/DDBJ databases">
        <title>Complete sequence of Fibrobacter succinogenes subsp. succinogenes S85.</title>
        <authorList>
            <person name="Durkin A.S."/>
            <person name="Nelson K.E."/>
            <person name="Morrison M."/>
            <person name="Forsberg C.W."/>
            <person name="Wilson D.B."/>
            <person name="Russell J.B."/>
            <person name="Cann I.K.O."/>
            <person name="Mackie R.I."/>
            <person name="White B.A."/>
        </authorList>
    </citation>
    <scope>NUCLEOTIDE SEQUENCE [LARGE SCALE GENOMIC DNA]</scope>
    <source>
        <strain evidence="3">ATCC 19169 / S85</strain>
    </source>
</reference>
<evidence type="ECO:0000313" key="1">
    <source>
        <dbReference type="EMBL" id="ACX76552.1"/>
    </source>
</evidence>
<organism evidence="2 3">
    <name type="scientific">Fibrobacter succinogenes (strain ATCC 19169 / S85)</name>
    <dbReference type="NCBI Taxonomy" id="59374"/>
    <lineage>
        <taxon>Bacteria</taxon>
        <taxon>Pseudomonadati</taxon>
        <taxon>Fibrobacterota</taxon>
        <taxon>Fibrobacteria</taxon>
        <taxon>Fibrobacterales</taxon>
        <taxon>Fibrobacteraceae</taxon>
        <taxon>Fibrobacter</taxon>
    </lineage>
</organism>
<evidence type="ECO:0000313" key="3">
    <source>
        <dbReference type="Proteomes" id="UP000000517"/>
    </source>
</evidence>
<reference evidence="1 4" key="1">
    <citation type="submission" date="2009-10" db="EMBL/GenBank/DDBJ databases">
        <title>Complete sequence of Fibrobacter succinogenes subsp. succinogenes S85.</title>
        <authorList>
            <consortium name="US DOE Joint Genome Institute"/>
            <person name="Lucas S."/>
            <person name="Copeland A."/>
            <person name="Lapidus A."/>
            <person name="Glavina del Rio T."/>
            <person name="Tice H."/>
            <person name="Bruce D."/>
            <person name="Goodwin L."/>
            <person name="Pitluck S."/>
            <person name="Chertkov O."/>
            <person name="Detter J.C."/>
            <person name="Han C."/>
            <person name="Tapia R."/>
            <person name="Larimer F."/>
            <person name="Land M."/>
            <person name="Hauser L."/>
            <person name="Kyrpides N."/>
            <person name="Mikhailova N."/>
            <person name="Weimer P.J."/>
            <person name="Stevenson D.M."/>
            <person name="Boyum J."/>
            <person name="Brumm P.I."/>
            <person name="Mead D."/>
        </authorList>
    </citation>
    <scope>NUCLEOTIDE SEQUENCE [LARGE SCALE GENOMIC DNA]</scope>
    <source>
        <strain evidence="4">ATCC 19169 / S85</strain>
        <strain evidence="1">S85</strain>
    </source>
</reference>
<dbReference type="eggNOG" id="ENOG5033JRM">
    <property type="taxonomic scope" value="Bacteria"/>
</dbReference>
<dbReference type="Proteomes" id="UP000000517">
    <property type="component" value="Chromosome"/>
</dbReference>
<name>C9RPM0_FIBSS</name>
<dbReference type="Proteomes" id="UP000001497">
    <property type="component" value="Chromosome"/>
</dbReference>
<dbReference type="AlphaFoldDB" id="C9RPM0"/>
<dbReference type="PATRIC" id="fig|59374.8.peg.231"/>
<dbReference type="EMBL" id="CP001792">
    <property type="protein sequence ID" value="ACX76552.1"/>
    <property type="molecule type" value="Genomic_DNA"/>
</dbReference>
<accession>C9RPM0</accession>
<evidence type="ECO:0000313" key="4">
    <source>
        <dbReference type="Proteomes" id="UP000001497"/>
    </source>
</evidence>
<keyword evidence="4" id="KW-1185">Reference proteome</keyword>